<evidence type="ECO:0000256" key="4">
    <source>
        <dbReference type="HAMAP-Rule" id="MF_02071"/>
    </source>
</evidence>
<dbReference type="Pfam" id="PF03330">
    <property type="entry name" value="DPBB_1"/>
    <property type="match status" value="1"/>
</dbReference>
<feature type="compositionally biased region" description="Low complexity" evidence="6">
    <location>
        <begin position="203"/>
        <end position="212"/>
    </location>
</feature>
<dbReference type="PANTHER" id="PTHR34183">
    <property type="entry name" value="ENDOLYTIC PEPTIDOGLYCAN TRANSGLYCOSYLASE RLPA"/>
    <property type="match status" value="1"/>
</dbReference>
<dbReference type="NCBIfam" id="TIGR00413">
    <property type="entry name" value="rlpA"/>
    <property type="match status" value="1"/>
</dbReference>
<dbReference type="InterPro" id="IPR036908">
    <property type="entry name" value="RlpA-like_sf"/>
</dbReference>
<dbReference type="CDD" id="cd22268">
    <property type="entry name" value="DPBB_RlpA-like"/>
    <property type="match status" value="1"/>
</dbReference>
<feature type="compositionally biased region" description="Polar residues" evidence="6">
    <location>
        <begin position="213"/>
        <end position="239"/>
    </location>
</feature>
<keyword evidence="4" id="KW-1003">Cell membrane</keyword>
<keyword evidence="4" id="KW-0472">Membrane</keyword>
<keyword evidence="3 4" id="KW-0961">Cell wall biogenesis/degradation</keyword>
<proteinExistence type="inferred from homology"/>
<dbReference type="Proteomes" id="UP001589814">
    <property type="component" value="Unassembled WGS sequence"/>
</dbReference>
<evidence type="ECO:0000256" key="2">
    <source>
        <dbReference type="ARBA" id="ARBA00023239"/>
    </source>
</evidence>
<dbReference type="Gene3D" id="2.40.40.10">
    <property type="entry name" value="RlpA-like domain"/>
    <property type="match status" value="1"/>
</dbReference>
<organism evidence="8 9">
    <name type="scientific">Kushneria aurantia</name>
    <dbReference type="NCBI Taxonomy" id="504092"/>
    <lineage>
        <taxon>Bacteria</taxon>
        <taxon>Pseudomonadati</taxon>
        <taxon>Pseudomonadota</taxon>
        <taxon>Gammaproteobacteria</taxon>
        <taxon>Oceanospirillales</taxon>
        <taxon>Halomonadaceae</taxon>
        <taxon>Kushneria</taxon>
    </lineage>
</organism>
<accession>A0ABV6G3N8</accession>
<dbReference type="SUPFAM" id="SSF110997">
    <property type="entry name" value="Sporulation related repeat"/>
    <property type="match status" value="1"/>
</dbReference>
<keyword evidence="4" id="KW-0564">Palmitate</keyword>
<dbReference type="InterPro" id="IPR007730">
    <property type="entry name" value="SPOR-like_dom"/>
</dbReference>
<dbReference type="PANTHER" id="PTHR34183:SF1">
    <property type="entry name" value="ENDOLYTIC PEPTIDOGLYCAN TRANSGLYCOSYLASE RLPA"/>
    <property type="match status" value="1"/>
</dbReference>
<dbReference type="HAMAP" id="MF_02071">
    <property type="entry name" value="RlpA"/>
    <property type="match status" value="1"/>
</dbReference>
<keyword evidence="1" id="KW-0732">Signal</keyword>
<dbReference type="Gene3D" id="3.30.70.1070">
    <property type="entry name" value="Sporulation related repeat"/>
    <property type="match status" value="1"/>
</dbReference>
<evidence type="ECO:0000256" key="1">
    <source>
        <dbReference type="ARBA" id="ARBA00022729"/>
    </source>
</evidence>
<evidence type="ECO:0000256" key="6">
    <source>
        <dbReference type="SAM" id="MobiDB-lite"/>
    </source>
</evidence>
<dbReference type="RefSeq" id="WP_019953084.1">
    <property type="nucleotide sequence ID" value="NZ_JBHLVX010000027.1"/>
</dbReference>
<comment type="similarity">
    <text evidence="4 5">Belongs to the RlpA family.</text>
</comment>
<comment type="function">
    <text evidence="4">Lytic transglycosylase with a strong preference for naked glycan strands that lack stem peptides.</text>
</comment>
<feature type="region of interest" description="Disordered" evidence="6">
    <location>
        <begin position="200"/>
        <end position="239"/>
    </location>
</feature>
<dbReference type="InterPro" id="IPR009009">
    <property type="entry name" value="RlpA-like_DPBB"/>
</dbReference>
<dbReference type="InterPro" id="IPR036680">
    <property type="entry name" value="SPOR-like_sf"/>
</dbReference>
<gene>
    <name evidence="4" type="primary">rlpA</name>
    <name evidence="8" type="ORF">ACFFHW_07820</name>
</gene>
<keyword evidence="2 4" id="KW-0456">Lyase</keyword>
<dbReference type="Pfam" id="PF05036">
    <property type="entry name" value="SPOR"/>
    <property type="match status" value="1"/>
</dbReference>
<evidence type="ECO:0000256" key="3">
    <source>
        <dbReference type="ARBA" id="ARBA00023316"/>
    </source>
</evidence>
<evidence type="ECO:0000259" key="7">
    <source>
        <dbReference type="PROSITE" id="PS51724"/>
    </source>
</evidence>
<keyword evidence="4" id="KW-0449">Lipoprotein</keyword>
<dbReference type="InterPro" id="IPR012997">
    <property type="entry name" value="RplA"/>
</dbReference>
<dbReference type="EMBL" id="JBHLVX010000027">
    <property type="protein sequence ID" value="MFC0267894.1"/>
    <property type="molecule type" value="Genomic_DNA"/>
</dbReference>
<protein>
    <recommendedName>
        <fullName evidence="4">Endolytic peptidoglycan transglycosylase RlpA</fullName>
        <ecNumber evidence="4">4.2.2.-</ecNumber>
    </recommendedName>
</protein>
<name>A0ABV6G3N8_9GAMM</name>
<keyword evidence="9" id="KW-1185">Reference proteome</keyword>
<sequence length="319" mass="34112">MRVASHSHVVLSAAQGRFALVLVALLLLAGCAGSGGNGSGAGSNSSGRYAMSEDAYPDDPPNLSEVPDAVPRVEPRSRGGNQSVYTVLGKSYRVLDSSDGYSRVGGASFYGRKFQGYDTANGETYDMYRMTAAHRTLPLPTFARVTRVDSGQSVIVRINDRGPFHDERIIDLSYAAAARLDMLDDGTARVRVTAIDPRRWQAEQRQQQAPSATSVASHSQQRSTPAAASVQSNASSDTSWQQDDGAVFLQVAALSSADSARQLKDRLTSALSMPVRITRHDRLRRVQVGPLNDPIMVESARAALASAGFDGVRRVGGAE</sequence>
<dbReference type="InterPro" id="IPR034718">
    <property type="entry name" value="RlpA"/>
</dbReference>
<dbReference type="SUPFAM" id="SSF50685">
    <property type="entry name" value="Barwin-like endoglucanases"/>
    <property type="match status" value="1"/>
</dbReference>
<dbReference type="PROSITE" id="PS51724">
    <property type="entry name" value="SPOR"/>
    <property type="match status" value="1"/>
</dbReference>
<feature type="domain" description="SPOR" evidence="7">
    <location>
        <begin position="241"/>
        <end position="316"/>
    </location>
</feature>
<reference evidence="8 9" key="1">
    <citation type="submission" date="2024-09" db="EMBL/GenBank/DDBJ databases">
        <authorList>
            <person name="Sun Q."/>
            <person name="Mori K."/>
        </authorList>
    </citation>
    <scope>NUCLEOTIDE SEQUENCE [LARGE SCALE GENOMIC DNA]</scope>
    <source>
        <strain evidence="8 9">CCM 7415</strain>
    </source>
</reference>
<evidence type="ECO:0000313" key="8">
    <source>
        <dbReference type="EMBL" id="MFC0267894.1"/>
    </source>
</evidence>
<evidence type="ECO:0000256" key="5">
    <source>
        <dbReference type="RuleBase" id="RU003495"/>
    </source>
</evidence>
<comment type="subcellular location">
    <subcellularLocation>
        <location evidence="4">Cell membrane</location>
        <topology evidence="4">Lipid-anchor</topology>
    </subcellularLocation>
</comment>
<dbReference type="PROSITE" id="PS51257">
    <property type="entry name" value="PROKAR_LIPOPROTEIN"/>
    <property type="match status" value="1"/>
</dbReference>
<dbReference type="EC" id="4.2.2.-" evidence="4"/>
<evidence type="ECO:0000313" key="9">
    <source>
        <dbReference type="Proteomes" id="UP001589814"/>
    </source>
</evidence>
<comment type="caution">
    <text evidence="8">The sequence shown here is derived from an EMBL/GenBank/DDBJ whole genome shotgun (WGS) entry which is preliminary data.</text>
</comment>
<feature type="region of interest" description="Disordered" evidence="6">
    <location>
        <begin position="36"/>
        <end position="82"/>
    </location>
</feature>